<dbReference type="AlphaFoldDB" id="A0A1T3NQQ2"/>
<organism evidence="3 4">
    <name type="scientific">Embleya scabrispora</name>
    <dbReference type="NCBI Taxonomy" id="159449"/>
    <lineage>
        <taxon>Bacteria</taxon>
        <taxon>Bacillati</taxon>
        <taxon>Actinomycetota</taxon>
        <taxon>Actinomycetes</taxon>
        <taxon>Kitasatosporales</taxon>
        <taxon>Streptomycetaceae</taxon>
        <taxon>Embleya</taxon>
    </lineage>
</organism>
<dbReference type="Proteomes" id="UP000190037">
    <property type="component" value="Unassembled WGS sequence"/>
</dbReference>
<name>A0A1T3NQQ2_9ACTN</name>
<evidence type="ECO:0000313" key="4">
    <source>
        <dbReference type="Proteomes" id="UP000190037"/>
    </source>
</evidence>
<protein>
    <recommendedName>
        <fullName evidence="2">Hemerythrin-like domain-containing protein</fullName>
    </recommendedName>
</protein>
<evidence type="ECO:0000259" key="2">
    <source>
        <dbReference type="Pfam" id="PF01814"/>
    </source>
</evidence>
<accession>A0A1T3NQQ2</accession>
<keyword evidence="4" id="KW-1185">Reference proteome</keyword>
<proteinExistence type="predicted"/>
<dbReference type="CDD" id="cd12108">
    <property type="entry name" value="Hr-like"/>
    <property type="match status" value="1"/>
</dbReference>
<evidence type="ECO:0000313" key="3">
    <source>
        <dbReference type="EMBL" id="OPC79243.1"/>
    </source>
</evidence>
<evidence type="ECO:0000256" key="1">
    <source>
        <dbReference type="SAM" id="MobiDB-lite"/>
    </source>
</evidence>
<gene>
    <name evidence="3" type="ORF">B4N89_34860</name>
</gene>
<dbReference type="Gene3D" id="1.20.120.520">
    <property type="entry name" value="nmb1532 protein domain like"/>
    <property type="match status" value="1"/>
</dbReference>
<feature type="region of interest" description="Disordered" evidence="1">
    <location>
        <begin position="1"/>
        <end position="21"/>
    </location>
</feature>
<dbReference type="OrthoDB" id="5197650at2"/>
<reference evidence="3 4" key="1">
    <citation type="submission" date="2017-03" db="EMBL/GenBank/DDBJ databases">
        <title>Draft genome sequence of Streptomyces scabrisporus NF3, endophyte isolated from Amphipterygium adstringens.</title>
        <authorList>
            <person name="Vazquez M."/>
            <person name="Ceapa C.D."/>
            <person name="Rodriguez Luna D."/>
            <person name="Sanchez Esquivel S."/>
        </authorList>
    </citation>
    <scope>NUCLEOTIDE SEQUENCE [LARGE SCALE GENOMIC DNA]</scope>
    <source>
        <strain evidence="3 4">NF3</strain>
    </source>
</reference>
<sequence>MPSTVPSRSHHGRTADGPRPDPLLIHAVHHALRRDLADLVEWARTCVPVAGPGWNRFRHYLTLHHRAEDATLWPVLREMSDRGSPLHRLTAAMAEEHHRLDELVATIDDCLSGRGPASRTFEYVTRLDTALTAHLDFEDATLLPLVSTLITPREWAHFDVAQRSPLYLVEGAQFLSWLLEGVPADREPAIRHVFPPAVRLTHRILRTRHVRW</sequence>
<dbReference type="Pfam" id="PF01814">
    <property type="entry name" value="Hemerythrin"/>
    <property type="match status" value="1"/>
</dbReference>
<comment type="caution">
    <text evidence="3">The sequence shown here is derived from an EMBL/GenBank/DDBJ whole genome shotgun (WGS) entry which is preliminary data.</text>
</comment>
<feature type="domain" description="Hemerythrin-like" evidence="2">
    <location>
        <begin position="25"/>
        <end position="146"/>
    </location>
</feature>
<dbReference type="RefSeq" id="WP_078980459.1">
    <property type="nucleotide sequence ID" value="NZ_MWQN01000002.1"/>
</dbReference>
<dbReference type="InterPro" id="IPR012312">
    <property type="entry name" value="Hemerythrin-like"/>
</dbReference>
<dbReference type="EMBL" id="MWQN01000002">
    <property type="protein sequence ID" value="OPC79243.1"/>
    <property type="molecule type" value="Genomic_DNA"/>
</dbReference>
<dbReference type="STRING" id="159449.B4N89_34860"/>